<dbReference type="Pfam" id="PF21076">
    <property type="entry name" value="GDH_ACT2"/>
    <property type="match status" value="1"/>
</dbReference>
<dbReference type="InterPro" id="IPR049062">
    <property type="entry name" value="NAD_Glu_DH_ACT2"/>
</dbReference>
<dbReference type="Pfam" id="PF05088">
    <property type="entry name" value="Bac_GDH_CD"/>
    <property type="match status" value="1"/>
</dbReference>
<dbReference type="PIRSF" id="PIRSF036761">
    <property type="entry name" value="GDH_Mll4104"/>
    <property type="match status" value="1"/>
</dbReference>
<dbReference type="PANTHER" id="PTHR43403:SF1">
    <property type="entry name" value="NAD-SPECIFIC GLUTAMATE DEHYDROGENASE"/>
    <property type="match status" value="1"/>
</dbReference>
<dbReference type="InterPro" id="IPR049056">
    <property type="entry name" value="NAD_Glu_DH_HM3"/>
</dbReference>
<dbReference type="SUPFAM" id="SSF51735">
    <property type="entry name" value="NAD(P)-binding Rossmann-fold domains"/>
    <property type="match status" value="1"/>
</dbReference>
<dbReference type="Pfam" id="PF21078">
    <property type="entry name" value="GDH_HM3"/>
    <property type="match status" value="1"/>
</dbReference>
<feature type="domain" description="NAD-specific glutamate dehydrogenase C-terminal" evidence="3">
    <location>
        <begin position="1273"/>
        <end position="1606"/>
    </location>
</feature>
<feature type="domain" description="NAD-glutamate dehydrogenase catalytic" evidence="2">
    <location>
        <begin position="731"/>
        <end position="1225"/>
    </location>
</feature>
<dbReference type="Pfam" id="PF21073">
    <property type="entry name" value="GDH_HM1"/>
    <property type="match status" value="1"/>
</dbReference>
<dbReference type="EMBL" id="FLUO01000001">
    <property type="protein sequence ID" value="SBW09559.1"/>
    <property type="molecule type" value="Genomic_DNA"/>
</dbReference>
<dbReference type="GO" id="GO:0004069">
    <property type="term" value="F:L-aspartate:2-oxoglutarate aminotransferase activity"/>
    <property type="evidence" value="ECO:0007669"/>
    <property type="project" value="InterPro"/>
</dbReference>
<sequence>MPPALTIGSESTVAETIAHARQKMEAARAKGDDIAAVTRFISEFYRTVAPGDIQGRPMEYLYGAARSAWTLAQRRTPGALAIRAFNPTAEEIGWTCEHTVIEMVNDDMPFLVDTVTAALNDLDVEVHGIIHPVIAVERDAAGGLVRLLPEVGEGSLTESVMHVEVTRQVETAKLDRIVARLKEVLADVRLAVEDWQAMRARVDEALASDFPEDDCHACRAFLEWLRAHHFTFLGARIYTAIDDGAGPSLRVEEGSGLGILRDPERRVFDELQTNAAGQVENRIFNQEGPPLLVAKSVRRATVHRPVSMDAIVVKRRDAEGGVSGVWLFLGLFTAEIYTNSPLMVPMLSGKISRVIADAGFRRDGHDGKKLLSILENLPRDELFQSSEAHLLAVGVGILQLQERRRVALFLREDDFQRFISCLIYIPRDRFGTPLRLAMQDLLAQAFAGEVLSYATQVSEQPLARVHVIVRTQPGNLPDYDPREIEARLAAVARAWEDNLRDALYRTLGEARGAEVQRRYARAFPSNYTEHFDAEAAVFDIARIEEALASGVLGMNLYRPLEAADEDVRLKVYCKGHAVPLSDVLPMLENMGLRVLEEIPYAVKVAGDGGGSVWIHDFGMRAAQGGIVDIPAVRKPFQDALGRVWAGEVENDGFNRLVIGAGLTARDVTVLRAYARYLRQVLFPFSQAYISQTLLDNAGVTRLLMDLFHARNDPARQGAGAVERAAEIEAAIGRGLDAIASADADRILRRYLNLIRATLRTNYYQTEADGAPKPTLAFKLSSQDLDDLPKPKPWVEVFVYSPRLEAVHLRGGKVARGGIRWSDRPEDFRTEILGLIKAQMVKNAVIVPVGAKGGFICKRPPAGGNREAVLAEGIACYKLFMRALLGLTDNLVGGRVVPPEGVVRHDGDDPYLVVAADKGTATFSDIANAESQAAGFWLDDAFASGGSQGYDHKTMGITARGAWESVKRHFRELGRDIQTEPFTAVGVGDMAGDVFGNGLLQSRKTRLIGAFNHLHIFVDPDPDAEAAYAERKRLFDTPRSTWADYDPKLLSKGGAVFSRQAKTVKVSPEAAARFGLSAEVVTPNDLIRAILTADVDLLFFGGIGTYLRASDETDAEVGDRANDALRITGKMLRAKVVGEGANLGATQRGRIEYAQSGGRINTDAIDNSAGVDCSDHEVNIKILLNEVVAHGDMTVKQRNVLLAKMTEDVGELVLRDNYLQSQALSMMEAHGPDRLDEQVRLIRHLERLGRLDRAIEFLPTEEQLAERIAKRGVLTRPETAVVMPYCKLWLFDEIIDSDLPDVAQLDAELIGYFPPALRQGFGDAIHAHRLRREIVATVVGNAVINRMGGTFLTEMIEDSGRNPAEIARAFLVVRTAFDLEAVWAAIEALDNRVPAQTQLAMLMAVNRAVRALVAWILRHAPQPVDISGLSERLRAGADAMLPGRLALPADAGEEGRVWLAAGVPDDLARRVLALEAMVSVPDVVTLAETRGLAIPLAAAAHDRVGERFGFGWLKTTAAHLPPRSHWQKLALVALIEDFAEQQRDVAQGVLARLAPDATLESVETALGEWIAANAYAVEQADRLLAEYRDAAQSPDLAMLTVAARQYRTMARA</sequence>
<dbReference type="InterPro" id="IPR028971">
    <property type="entry name" value="NAD-GDH_cat"/>
</dbReference>
<evidence type="ECO:0000259" key="6">
    <source>
        <dbReference type="Pfam" id="PF21077"/>
    </source>
</evidence>
<dbReference type="InterPro" id="IPR049059">
    <property type="entry name" value="NAD_Glu_DH_HM1"/>
</dbReference>
<dbReference type="InterPro" id="IPR049064">
    <property type="entry name" value="NAD_Glu_DH_ACT3"/>
</dbReference>
<protein>
    <submittedName>
        <fullName evidence="7">NAD-specific glutamate dehydrogenase</fullName>
        <ecNumber evidence="7">1.4.1.2</ecNumber>
    </submittedName>
</protein>
<evidence type="ECO:0000259" key="2">
    <source>
        <dbReference type="Pfam" id="PF05088"/>
    </source>
</evidence>
<gene>
    <name evidence="7" type="primary">gdhB</name>
    <name evidence="7" type="ORF">KL86APRO_12622</name>
</gene>
<feature type="domain" description="NAD-glutamate dehydrogenase ACT3" evidence="6">
    <location>
        <begin position="552"/>
        <end position="629"/>
    </location>
</feature>
<evidence type="ECO:0000313" key="7">
    <source>
        <dbReference type="EMBL" id="SBW09559.1"/>
    </source>
</evidence>
<reference evidence="7" key="1">
    <citation type="submission" date="2016-04" db="EMBL/GenBank/DDBJ databases">
        <authorList>
            <person name="Evans L.H."/>
            <person name="Alamgir A."/>
            <person name="Owens N."/>
            <person name="Weber N.D."/>
            <person name="Virtaneva K."/>
            <person name="Barbian K."/>
            <person name="Babar A."/>
            <person name="Rosenke K."/>
        </authorList>
    </citation>
    <scope>NUCLEOTIDE SEQUENCE</scope>
    <source>
        <strain evidence="7">86</strain>
    </source>
</reference>
<dbReference type="InterPro" id="IPR007780">
    <property type="entry name" value="NAD_Glu_DH_bac"/>
</dbReference>
<evidence type="ECO:0000259" key="3">
    <source>
        <dbReference type="Pfam" id="PF21074"/>
    </source>
</evidence>
<feature type="domain" description="NAD-glutamate dehydrogenase N-terminal ACT1" evidence="4">
    <location>
        <begin position="40"/>
        <end position="181"/>
    </location>
</feature>
<dbReference type="Pfam" id="PF21074">
    <property type="entry name" value="GDH_C"/>
    <property type="match status" value="1"/>
</dbReference>
<dbReference type="EC" id="1.4.1.2" evidence="7"/>
<evidence type="ECO:0000259" key="5">
    <source>
        <dbReference type="Pfam" id="PF21076"/>
    </source>
</evidence>
<dbReference type="Pfam" id="PF21075">
    <property type="entry name" value="GDH_ACT1"/>
    <property type="match status" value="1"/>
</dbReference>
<keyword evidence="1 7" id="KW-0560">Oxidoreductase</keyword>
<dbReference type="Pfam" id="PF21077">
    <property type="entry name" value="GDH_ACT3"/>
    <property type="match status" value="1"/>
</dbReference>
<dbReference type="InterPro" id="IPR036291">
    <property type="entry name" value="NAD(P)-bd_dom_sf"/>
</dbReference>
<dbReference type="Pfam" id="PF21079">
    <property type="entry name" value="GDH_HM2"/>
    <property type="match status" value="1"/>
</dbReference>
<dbReference type="SUPFAM" id="SSF53223">
    <property type="entry name" value="Aminoacid dehydrogenase-like, N-terminal domain"/>
    <property type="match status" value="1"/>
</dbReference>
<dbReference type="InterPro" id="IPR048381">
    <property type="entry name" value="GDH_C"/>
</dbReference>
<evidence type="ECO:0000256" key="1">
    <source>
        <dbReference type="ARBA" id="ARBA00023002"/>
    </source>
</evidence>
<dbReference type="InterPro" id="IPR049058">
    <property type="entry name" value="NAD_Glu_DH_HM2"/>
</dbReference>
<dbReference type="GO" id="GO:0004352">
    <property type="term" value="F:glutamate dehydrogenase (NAD+) activity"/>
    <property type="evidence" value="ECO:0007669"/>
    <property type="project" value="UniProtKB-EC"/>
</dbReference>
<dbReference type="InterPro" id="IPR046346">
    <property type="entry name" value="Aminoacid_DH-like_N_sf"/>
</dbReference>
<feature type="domain" description="NAD-glutamate dehydrogenase ACT2" evidence="5">
    <location>
        <begin position="408"/>
        <end position="496"/>
    </location>
</feature>
<dbReference type="GO" id="GO:0006538">
    <property type="term" value="P:L-glutamate catabolic process"/>
    <property type="evidence" value="ECO:0007669"/>
    <property type="project" value="InterPro"/>
</dbReference>
<dbReference type="InterPro" id="IPR024727">
    <property type="entry name" value="NAD_Glu_DH_N_ACT1"/>
</dbReference>
<dbReference type="Gene3D" id="3.40.50.720">
    <property type="entry name" value="NAD(P)-binding Rossmann-like Domain"/>
    <property type="match status" value="1"/>
</dbReference>
<name>A0A212KCV9_9PROT</name>
<proteinExistence type="predicted"/>
<accession>A0A212KCV9</accession>
<organism evidence="7">
    <name type="scientific">uncultured Alphaproteobacteria bacterium</name>
    <dbReference type="NCBI Taxonomy" id="91750"/>
    <lineage>
        <taxon>Bacteria</taxon>
        <taxon>Pseudomonadati</taxon>
        <taxon>Pseudomonadota</taxon>
        <taxon>Alphaproteobacteria</taxon>
        <taxon>environmental samples</taxon>
    </lineage>
</organism>
<dbReference type="PANTHER" id="PTHR43403">
    <property type="entry name" value="NAD-SPECIFIC GLUTAMATE DEHYDROGENASE"/>
    <property type="match status" value="1"/>
</dbReference>
<evidence type="ECO:0000259" key="4">
    <source>
        <dbReference type="Pfam" id="PF21075"/>
    </source>
</evidence>